<dbReference type="RefSeq" id="WP_058598896.1">
    <property type="nucleotide sequence ID" value="NZ_LDQA01000009.1"/>
</dbReference>
<dbReference type="PANTHER" id="PTHR33490:SF7">
    <property type="entry name" value="BLR2979 PROTEIN"/>
    <property type="match status" value="1"/>
</dbReference>
<dbReference type="SUPFAM" id="SSF54001">
    <property type="entry name" value="Cysteine proteinases"/>
    <property type="match status" value="1"/>
</dbReference>
<keyword evidence="3" id="KW-1185">Reference proteome</keyword>
<evidence type="ECO:0000313" key="2">
    <source>
        <dbReference type="EMBL" id="KTR07654.1"/>
    </source>
</evidence>
<dbReference type="Gene3D" id="3.10.620.30">
    <property type="match status" value="1"/>
</dbReference>
<evidence type="ECO:0000259" key="1">
    <source>
        <dbReference type="SMART" id="SM00460"/>
    </source>
</evidence>
<dbReference type="SMART" id="SM00460">
    <property type="entry name" value="TGc"/>
    <property type="match status" value="1"/>
</dbReference>
<dbReference type="AlphaFoldDB" id="A0A175RXG0"/>
<sequence length="297" mass="32542">MSRYDIRLSIGYTYPGFVRDARHILRIAPLKASGQRVERFTLDIKPTPRETASERDFFGNRTDHVLIDEPHETLSVEMRARVRVDRPLPALGQTLHVETIRALARASRDSEGESPLHFLGAGRLVAPSPAVAAYCAEGLEPDQPIGEAMLALARRIRSEFRFEAGVTTISTGVEETLTARRGVCQDFSHLMIAGLRGLGLPAAYASGFLRTEPPPGQPRLEGADAMHAWVEVWAGPQMGWIGFDPTNGCFAGEDHVLVARGRDYSDVAPIDGVLITSGPQRHHHAVDMIPIGEAVRN</sequence>
<name>A0A175RXG0_9HYPH</name>
<dbReference type="Proteomes" id="UP000078529">
    <property type="component" value="Unassembled WGS sequence"/>
</dbReference>
<comment type="caution">
    <text evidence="2">The sequence shown here is derived from an EMBL/GenBank/DDBJ whole genome shotgun (WGS) entry which is preliminary data.</text>
</comment>
<gene>
    <name evidence="2" type="ORF">NS365_03595</name>
</gene>
<proteinExistence type="predicted"/>
<protein>
    <submittedName>
        <fullName evidence="2">IMP dehydrogenase</fullName>
    </submittedName>
</protein>
<dbReference type="InterPro" id="IPR013589">
    <property type="entry name" value="Bac_transglu_N"/>
</dbReference>
<feature type="domain" description="Transglutaminase-like" evidence="1">
    <location>
        <begin position="176"/>
        <end position="247"/>
    </location>
</feature>
<dbReference type="Pfam" id="PF08379">
    <property type="entry name" value="Bact_transglu_N"/>
    <property type="match status" value="1"/>
</dbReference>
<dbReference type="EMBL" id="LDQA01000009">
    <property type="protein sequence ID" value="KTR07654.1"/>
    <property type="molecule type" value="Genomic_DNA"/>
</dbReference>
<accession>A0A175RXG0</accession>
<dbReference type="PANTHER" id="PTHR33490">
    <property type="entry name" value="BLR5614 PROTEIN-RELATED"/>
    <property type="match status" value="1"/>
</dbReference>
<dbReference type="InterPro" id="IPR038765">
    <property type="entry name" value="Papain-like_cys_pep_sf"/>
</dbReference>
<evidence type="ECO:0000313" key="3">
    <source>
        <dbReference type="Proteomes" id="UP000078529"/>
    </source>
</evidence>
<reference evidence="2 3" key="1">
    <citation type="journal article" date="2016" name="Front. Microbiol.">
        <title>Genomic Resource of Rice Seed Associated Bacteria.</title>
        <authorList>
            <person name="Midha S."/>
            <person name="Bansal K."/>
            <person name="Sharma S."/>
            <person name="Kumar N."/>
            <person name="Patil P.P."/>
            <person name="Chaudhry V."/>
            <person name="Patil P.B."/>
        </authorList>
    </citation>
    <scope>NUCLEOTIDE SEQUENCE [LARGE SCALE GENOMIC DNA]</scope>
    <source>
        <strain evidence="2 3">NS365</strain>
    </source>
</reference>
<dbReference type="PATRIC" id="fig|401562.4.peg.4922"/>
<dbReference type="Pfam" id="PF01841">
    <property type="entry name" value="Transglut_core"/>
    <property type="match status" value="1"/>
</dbReference>
<organism evidence="2 3">
    <name type="scientific">Aureimonas ureilytica</name>
    <dbReference type="NCBI Taxonomy" id="401562"/>
    <lineage>
        <taxon>Bacteria</taxon>
        <taxon>Pseudomonadati</taxon>
        <taxon>Pseudomonadota</taxon>
        <taxon>Alphaproteobacteria</taxon>
        <taxon>Hyphomicrobiales</taxon>
        <taxon>Aurantimonadaceae</taxon>
        <taxon>Aureimonas</taxon>
    </lineage>
</organism>
<dbReference type="InterPro" id="IPR002931">
    <property type="entry name" value="Transglutaminase-like"/>
</dbReference>